<proteinExistence type="inferred from homology"/>
<accession>A0A3D8SME6</accession>
<dbReference type="SUPFAM" id="SSF51735">
    <property type="entry name" value="NAD(P)-binding Rossmann-fold domains"/>
    <property type="match status" value="1"/>
</dbReference>
<evidence type="ECO:0000313" key="6">
    <source>
        <dbReference type="Proteomes" id="UP000256328"/>
    </source>
</evidence>
<organism evidence="5 6">
    <name type="scientific">Coleophoma crateriformis</name>
    <dbReference type="NCBI Taxonomy" id="565419"/>
    <lineage>
        <taxon>Eukaryota</taxon>
        <taxon>Fungi</taxon>
        <taxon>Dikarya</taxon>
        <taxon>Ascomycota</taxon>
        <taxon>Pezizomycotina</taxon>
        <taxon>Leotiomycetes</taxon>
        <taxon>Helotiales</taxon>
        <taxon>Dermateaceae</taxon>
        <taxon>Coleophoma</taxon>
    </lineage>
</organism>
<dbReference type="GO" id="GO:0016491">
    <property type="term" value="F:oxidoreductase activity"/>
    <property type="evidence" value="ECO:0007669"/>
    <property type="project" value="UniProtKB-KW"/>
</dbReference>
<dbReference type="EMBL" id="PDLN01000004">
    <property type="protein sequence ID" value="RDW87354.1"/>
    <property type="molecule type" value="Genomic_DNA"/>
</dbReference>
<feature type="domain" description="NmrA-like" evidence="4">
    <location>
        <begin position="3"/>
        <end position="307"/>
    </location>
</feature>
<evidence type="ECO:0000256" key="1">
    <source>
        <dbReference type="ARBA" id="ARBA00005725"/>
    </source>
</evidence>
<comment type="similarity">
    <text evidence="1">Belongs to the NmrA-type oxidoreductase family. Isoflavone reductase subfamily.</text>
</comment>
<reference evidence="5 6" key="1">
    <citation type="journal article" date="2018" name="IMA Fungus">
        <title>IMA Genome-F 9: Draft genome sequence of Annulohypoxylon stygium, Aspergillus mulundensis, Berkeleyomyces basicola (syn. Thielaviopsis basicola), Ceratocystis smalleyi, two Cercospora beticola strains, Coleophoma cylindrospora, Fusarium fracticaudum, Phialophora cf. hyalina, and Morchella septimelata.</title>
        <authorList>
            <person name="Wingfield B.D."/>
            <person name="Bills G.F."/>
            <person name="Dong Y."/>
            <person name="Huang W."/>
            <person name="Nel W.J."/>
            <person name="Swalarsk-Parry B.S."/>
            <person name="Vaghefi N."/>
            <person name="Wilken P.M."/>
            <person name="An Z."/>
            <person name="de Beer Z.W."/>
            <person name="De Vos L."/>
            <person name="Chen L."/>
            <person name="Duong T.A."/>
            <person name="Gao Y."/>
            <person name="Hammerbacher A."/>
            <person name="Kikkert J.R."/>
            <person name="Li Y."/>
            <person name="Li H."/>
            <person name="Li K."/>
            <person name="Li Q."/>
            <person name="Liu X."/>
            <person name="Ma X."/>
            <person name="Naidoo K."/>
            <person name="Pethybridge S.J."/>
            <person name="Sun J."/>
            <person name="Steenkamp E.T."/>
            <person name="van der Nest M.A."/>
            <person name="van Wyk S."/>
            <person name="Wingfield M.J."/>
            <person name="Xiong C."/>
            <person name="Yue Q."/>
            <person name="Zhang X."/>
        </authorList>
    </citation>
    <scope>NUCLEOTIDE SEQUENCE [LARGE SCALE GENOMIC DNA]</scope>
    <source>
        <strain evidence="5 6">BP5796</strain>
    </source>
</reference>
<dbReference type="Pfam" id="PF05368">
    <property type="entry name" value="NmrA"/>
    <property type="match status" value="1"/>
</dbReference>
<dbReference type="InterPro" id="IPR008030">
    <property type="entry name" value="NmrA-like"/>
</dbReference>
<dbReference type="InterPro" id="IPR036291">
    <property type="entry name" value="NAD(P)-bd_dom_sf"/>
</dbReference>
<keyword evidence="2" id="KW-0521">NADP</keyword>
<sequence>MVKIAIAGGSGRVARGIIDGLVATKKHEIQILTRGETATPEDIPGVTWVKTDYNDKKSLVSILEGVHTLLSFVGGFQDPGSIRQKNLIDAAIAAGVQRYAPNEWSSSSIEELPWYAEKGVIREYLEEINKEKKAKYCLFQPGLFVDYWAPADKSIMGTTQELWIDFNKRRGIDIEGKEGIFTLTTMGDLANVVVRAIDYTGEWPVIGGVHGITTSSSKVFEIGARVQNGKPFDITYLKEEDVRALNIKSPWVPNFENPSLTVEQAEHFSKVILKGSLLSGLTRSWVVSDDWNRLLPDYKFTTAEEFLEKSWAGRA</sequence>
<keyword evidence="6" id="KW-1185">Reference proteome</keyword>
<dbReference type="Gene3D" id="3.40.50.720">
    <property type="entry name" value="NAD(P)-binding Rossmann-like Domain"/>
    <property type="match status" value="1"/>
</dbReference>
<dbReference type="Gene3D" id="3.90.25.10">
    <property type="entry name" value="UDP-galactose 4-epimerase, domain 1"/>
    <property type="match status" value="1"/>
</dbReference>
<dbReference type="PANTHER" id="PTHR47706">
    <property type="entry name" value="NMRA-LIKE FAMILY PROTEIN"/>
    <property type="match status" value="1"/>
</dbReference>
<evidence type="ECO:0000259" key="4">
    <source>
        <dbReference type="Pfam" id="PF05368"/>
    </source>
</evidence>
<gene>
    <name evidence="5" type="ORF">BP5796_03048</name>
</gene>
<evidence type="ECO:0000256" key="3">
    <source>
        <dbReference type="ARBA" id="ARBA00023002"/>
    </source>
</evidence>
<keyword evidence="3" id="KW-0560">Oxidoreductase</keyword>
<evidence type="ECO:0000313" key="5">
    <source>
        <dbReference type="EMBL" id="RDW87354.1"/>
    </source>
</evidence>
<dbReference type="Proteomes" id="UP000256328">
    <property type="component" value="Unassembled WGS sequence"/>
</dbReference>
<dbReference type="PANTHER" id="PTHR47706:SF4">
    <property type="entry name" value="NMRA-LIKE DOMAIN-CONTAINING PROTEIN"/>
    <property type="match status" value="1"/>
</dbReference>
<evidence type="ECO:0000256" key="2">
    <source>
        <dbReference type="ARBA" id="ARBA00022857"/>
    </source>
</evidence>
<dbReference type="InterPro" id="IPR051609">
    <property type="entry name" value="NmrA/Isoflavone_reductase-like"/>
</dbReference>
<comment type="caution">
    <text evidence="5">The sequence shown here is derived from an EMBL/GenBank/DDBJ whole genome shotgun (WGS) entry which is preliminary data.</text>
</comment>
<protein>
    <recommendedName>
        <fullName evidence="4">NmrA-like domain-containing protein</fullName>
    </recommendedName>
</protein>
<dbReference type="AlphaFoldDB" id="A0A3D8SME6"/>
<dbReference type="OrthoDB" id="10000533at2759"/>
<name>A0A3D8SME6_9HELO</name>